<dbReference type="PROSITE" id="PS51450">
    <property type="entry name" value="LRR"/>
    <property type="match status" value="3"/>
</dbReference>
<dbReference type="SMART" id="SM00364">
    <property type="entry name" value="LRR_BAC"/>
    <property type="match status" value="7"/>
</dbReference>
<dbReference type="PANTHER" id="PTHR48051">
    <property type="match status" value="1"/>
</dbReference>
<evidence type="ECO:0000256" key="2">
    <source>
        <dbReference type="ARBA" id="ARBA00022737"/>
    </source>
</evidence>
<dbReference type="InterPro" id="IPR032675">
    <property type="entry name" value="LRR_dom_sf"/>
</dbReference>
<evidence type="ECO:0000313" key="6">
    <source>
        <dbReference type="Proteomes" id="UP000631114"/>
    </source>
</evidence>
<dbReference type="PANTHER" id="PTHR48051:SF54">
    <property type="entry name" value="LEUCINE-RICH REPEAT-CONTAINING PROTEIN"/>
    <property type="match status" value="1"/>
</dbReference>
<dbReference type="Gene3D" id="3.80.10.10">
    <property type="entry name" value="Ribonuclease Inhibitor"/>
    <property type="match status" value="1"/>
</dbReference>
<evidence type="ECO:0000256" key="1">
    <source>
        <dbReference type="ARBA" id="ARBA00022614"/>
    </source>
</evidence>
<sequence>MEPNPTKFPMLSYVMSRIPHFGPKPSFDIEQAQASHATNNAQLMPHLNDPEVIKSMKLAISEVSQTRSVLQSLGDRPDHESVDSARTKIAEIEANLSQKMEEIVLSPKPEAEKEREIYKAVVRLDELHEAYENLLRDAENRLQKIYYSAVAAGKGVEEKVEVLEEDEVNEEVIEILRKAEKGLERVELPERKLRFLPEEFGKLRGLVALNLSRNELVSSYQGMRFANIWICWIAQTVPDSIAGLERLEELYLSSNLLESLPDSIGLLFNLKILDVSSNKLKVLPDSISHCRSLVQLEVGYNSLAYLPTSIGYELVNLSRLSIQYNKIRSFPTSICEMRSLRYMDAHFNELHSLPYALGRLTNLEILNLSSNFSDLRELPNTFGDLINLRELDLSNNQIHALPNTFGRLDNLNKLNLEQNPLVIPPMDIVNNGVEAVKEFMTKRWHDILLEEELRSRAEEHNEEQAGWLKRSTSLVTRSTSLLTKVASTVSDSVTEYLRGGANSPRDPYLDQDL</sequence>
<dbReference type="SMART" id="SM00365">
    <property type="entry name" value="LRR_SD22"/>
    <property type="match status" value="4"/>
</dbReference>
<feature type="coiled-coil region" evidence="4">
    <location>
        <begin position="82"/>
        <end position="144"/>
    </location>
</feature>
<protein>
    <submittedName>
        <fullName evidence="5">Uncharacterized protein</fullName>
    </submittedName>
</protein>
<dbReference type="EMBL" id="JADFTS010000008">
    <property type="protein sequence ID" value="KAF9591126.1"/>
    <property type="molecule type" value="Genomic_DNA"/>
</dbReference>
<comment type="caution">
    <text evidence="5">The sequence shown here is derived from an EMBL/GenBank/DDBJ whole genome shotgun (WGS) entry which is preliminary data.</text>
</comment>
<dbReference type="InterPro" id="IPR001611">
    <property type="entry name" value="Leu-rich_rpt"/>
</dbReference>
<dbReference type="OrthoDB" id="1668230at2759"/>
<dbReference type="AlphaFoldDB" id="A0A835H208"/>
<evidence type="ECO:0000256" key="3">
    <source>
        <dbReference type="ARBA" id="ARBA00023786"/>
    </source>
</evidence>
<keyword evidence="2" id="KW-0677">Repeat</keyword>
<keyword evidence="1" id="KW-0433">Leucine-rich repeat</keyword>
<evidence type="ECO:0000256" key="4">
    <source>
        <dbReference type="SAM" id="Coils"/>
    </source>
</evidence>
<dbReference type="GO" id="GO:0005737">
    <property type="term" value="C:cytoplasm"/>
    <property type="evidence" value="ECO:0007669"/>
    <property type="project" value="TreeGrafter"/>
</dbReference>
<dbReference type="InterPro" id="IPR003591">
    <property type="entry name" value="Leu-rich_rpt_typical-subtyp"/>
</dbReference>
<proteinExistence type="inferred from homology"/>
<keyword evidence="6" id="KW-1185">Reference proteome</keyword>
<comment type="similarity">
    <text evidence="3">Belongs to the SHOC2 family.</text>
</comment>
<dbReference type="SUPFAM" id="SSF52058">
    <property type="entry name" value="L domain-like"/>
    <property type="match status" value="1"/>
</dbReference>
<gene>
    <name evidence="5" type="ORF">IFM89_002081</name>
</gene>
<organism evidence="5 6">
    <name type="scientific">Coptis chinensis</name>
    <dbReference type="NCBI Taxonomy" id="261450"/>
    <lineage>
        <taxon>Eukaryota</taxon>
        <taxon>Viridiplantae</taxon>
        <taxon>Streptophyta</taxon>
        <taxon>Embryophyta</taxon>
        <taxon>Tracheophyta</taxon>
        <taxon>Spermatophyta</taxon>
        <taxon>Magnoliopsida</taxon>
        <taxon>Ranunculales</taxon>
        <taxon>Ranunculaceae</taxon>
        <taxon>Coptidoideae</taxon>
        <taxon>Coptis</taxon>
    </lineage>
</organism>
<name>A0A835H208_9MAGN</name>
<dbReference type="InterPro" id="IPR050216">
    <property type="entry name" value="LRR_domain-containing"/>
</dbReference>
<accession>A0A835H208</accession>
<dbReference type="Pfam" id="PF13855">
    <property type="entry name" value="LRR_8"/>
    <property type="match status" value="2"/>
</dbReference>
<dbReference type="SMART" id="SM00369">
    <property type="entry name" value="LRR_TYP"/>
    <property type="match status" value="5"/>
</dbReference>
<keyword evidence="4" id="KW-0175">Coiled coil</keyword>
<dbReference type="FunFam" id="3.80.10.10:FF:000746">
    <property type="entry name" value="Plant intracellular Ras-group-related LRR protein 2"/>
    <property type="match status" value="1"/>
</dbReference>
<reference evidence="5 6" key="1">
    <citation type="submission" date="2020-10" db="EMBL/GenBank/DDBJ databases">
        <title>The Coptis chinensis genome and diversification of protoberbering-type alkaloids.</title>
        <authorList>
            <person name="Wang B."/>
            <person name="Shu S."/>
            <person name="Song C."/>
            <person name="Liu Y."/>
        </authorList>
    </citation>
    <scope>NUCLEOTIDE SEQUENCE [LARGE SCALE GENOMIC DNA]</scope>
    <source>
        <strain evidence="5">HL-2020</strain>
        <tissue evidence="5">Leaf</tissue>
    </source>
</reference>
<evidence type="ECO:0000313" key="5">
    <source>
        <dbReference type="EMBL" id="KAF9591126.1"/>
    </source>
</evidence>
<dbReference type="Proteomes" id="UP000631114">
    <property type="component" value="Unassembled WGS sequence"/>
</dbReference>